<keyword evidence="1" id="KW-0472">Membrane</keyword>
<dbReference type="KEGG" id="ant:Arnit_2042"/>
<dbReference type="EMBL" id="CP001999">
    <property type="protein sequence ID" value="ADG93696.1"/>
    <property type="molecule type" value="Genomic_DNA"/>
</dbReference>
<evidence type="ECO:0000256" key="1">
    <source>
        <dbReference type="SAM" id="Phobius"/>
    </source>
</evidence>
<dbReference type="STRING" id="572480.Arnit_2042"/>
<protein>
    <recommendedName>
        <fullName evidence="4">DUF2157 domain-containing protein</fullName>
    </recommendedName>
</protein>
<feature type="transmembrane region" description="Helical" evidence="1">
    <location>
        <begin position="290"/>
        <end position="311"/>
    </location>
</feature>
<feature type="transmembrane region" description="Helical" evidence="1">
    <location>
        <begin position="74"/>
        <end position="92"/>
    </location>
</feature>
<keyword evidence="1" id="KW-1133">Transmembrane helix</keyword>
<evidence type="ECO:0008006" key="4">
    <source>
        <dbReference type="Google" id="ProtNLM"/>
    </source>
</evidence>
<name>D5V084_ARCNC</name>
<dbReference type="Proteomes" id="UP000000939">
    <property type="component" value="Chromosome"/>
</dbReference>
<dbReference type="OrthoDB" id="9770600at2"/>
<organism evidence="2 3">
    <name type="scientific">Arcobacter nitrofigilis (strain ATCC 33309 / DSM 7299 / CCUG 15893 / LMG 7604 / NCTC 12251 / CI)</name>
    <name type="common">Campylobacter nitrofigilis</name>
    <dbReference type="NCBI Taxonomy" id="572480"/>
    <lineage>
        <taxon>Bacteria</taxon>
        <taxon>Pseudomonadati</taxon>
        <taxon>Campylobacterota</taxon>
        <taxon>Epsilonproteobacteria</taxon>
        <taxon>Campylobacterales</taxon>
        <taxon>Arcobacteraceae</taxon>
        <taxon>Arcobacter</taxon>
    </lineage>
</organism>
<dbReference type="RefSeq" id="WP_013135841.1">
    <property type="nucleotide sequence ID" value="NC_014166.1"/>
</dbReference>
<dbReference type="HOGENOM" id="CLU_831222_0_0_7"/>
<reference evidence="2 3" key="1">
    <citation type="journal article" date="2010" name="Stand. Genomic Sci.">
        <title>Complete genome sequence of Arcobacter nitrofigilis type strain (CI).</title>
        <authorList>
            <person name="Pati A."/>
            <person name="Gronow S."/>
            <person name="Lapidus A."/>
            <person name="Copeland A."/>
            <person name="Glavina Del Rio T."/>
            <person name="Nolan M."/>
            <person name="Lucas S."/>
            <person name="Tice H."/>
            <person name="Cheng J.F."/>
            <person name="Han C."/>
            <person name="Chertkov O."/>
            <person name="Bruce D."/>
            <person name="Tapia R."/>
            <person name="Goodwin L."/>
            <person name="Pitluck S."/>
            <person name="Liolios K."/>
            <person name="Ivanova N."/>
            <person name="Mavromatis K."/>
            <person name="Chen A."/>
            <person name="Palaniappan K."/>
            <person name="Land M."/>
            <person name="Hauser L."/>
            <person name="Chang Y.J."/>
            <person name="Jeffries C.D."/>
            <person name="Detter J.C."/>
            <person name="Rohde M."/>
            <person name="Goker M."/>
            <person name="Bristow J."/>
            <person name="Eisen J.A."/>
            <person name="Markowitz V."/>
            <person name="Hugenholtz P."/>
            <person name="Klenk H.P."/>
            <person name="Kyrpides N.C."/>
        </authorList>
    </citation>
    <scope>NUCLEOTIDE SEQUENCE [LARGE SCALE GENOMIC DNA]</scope>
    <source>
        <strain evidence="3">ATCC 33309 / DSM 7299 / CCUG 15893 / LMG 7604 / NCTC 12251 / CI</strain>
    </source>
</reference>
<gene>
    <name evidence="2" type="ordered locus">Arnit_2042</name>
</gene>
<dbReference type="AlphaFoldDB" id="D5V084"/>
<feature type="transmembrane region" description="Helical" evidence="1">
    <location>
        <begin position="99"/>
        <end position="120"/>
    </location>
</feature>
<feature type="transmembrane region" description="Helical" evidence="1">
    <location>
        <begin position="239"/>
        <end position="259"/>
    </location>
</feature>
<feature type="transmembrane region" description="Helical" evidence="1">
    <location>
        <begin position="177"/>
        <end position="198"/>
    </location>
</feature>
<feature type="transmembrane region" description="Helical" evidence="1">
    <location>
        <begin position="126"/>
        <end position="143"/>
    </location>
</feature>
<feature type="transmembrane region" description="Helical" evidence="1">
    <location>
        <begin position="210"/>
        <end position="233"/>
    </location>
</feature>
<keyword evidence="1" id="KW-0812">Transmembrane</keyword>
<feature type="transmembrane region" description="Helical" evidence="1">
    <location>
        <begin position="266"/>
        <end position="284"/>
    </location>
</feature>
<dbReference type="eggNOG" id="ENOG502Z8Y9">
    <property type="taxonomic scope" value="Bacteria"/>
</dbReference>
<feature type="transmembrane region" description="Helical" evidence="1">
    <location>
        <begin position="150"/>
        <end position="171"/>
    </location>
</feature>
<keyword evidence="3" id="KW-1185">Reference proteome</keyword>
<proteinExistence type="predicted"/>
<accession>D5V084</accession>
<sequence length="334" mass="37390">MYSEEDLNLAIQKKIFTKEAVNEFRKTISEEKNSSSVDEENFKLIGGFNDVFVVIACCLLLFSSIFVLRPINESLAILSFVTISWALAEFFVLKRKMSLPAIVLLIAFVGGVFFLCTSLFAKTSEITLIFATASATVAAYVHWLRFKVPITIAAGTVAFIGLFISVFLSLFPNAKNWILLLITVCGIGSFFLAMYWDSSDTTRTTRKSDVAFWLHIVSAPLIIHPLFSFLGIFEGTKSILNMGGVIILYIIMSFISVAIDRRAFMVSSLAYVLYALTVILKSYGDVGYSFALTGVFMGAVLLLLSAFWHIARWHIVNLLPLEIRKYLPKIENRK</sequence>
<evidence type="ECO:0000313" key="2">
    <source>
        <dbReference type="EMBL" id="ADG93696.1"/>
    </source>
</evidence>
<evidence type="ECO:0000313" key="3">
    <source>
        <dbReference type="Proteomes" id="UP000000939"/>
    </source>
</evidence>
<feature type="transmembrane region" description="Helical" evidence="1">
    <location>
        <begin position="51"/>
        <end position="68"/>
    </location>
</feature>